<dbReference type="eggNOG" id="ENOG502TKBZ">
    <property type="taxonomic scope" value="Eukaryota"/>
</dbReference>
<dbReference type="PANTHER" id="PTHR31379:SF1">
    <property type="entry name" value="F-BOX C PROTEIN-RELATED"/>
    <property type="match status" value="1"/>
</dbReference>
<dbReference type="Pfam" id="PF12078">
    <property type="entry name" value="DUF3557"/>
    <property type="match status" value="1"/>
</dbReference>
<reference evidence="2" key="1">
    <citation type="submission" date="2011-07" db="EMBL/GenBank/DDBJ databases">
        <authorList>
            <consortium name="Caenorhabditis brenneri Sequencing and Analysis Consortium"/>
            <person name="Wilson R.K."/>
        </authorList>
    </citation>
    <scope>NUCLEOTIDE SEQUENCE [LARGE SCALE GENOMIC DNA]</scope>
    <source>
        <strain evidence="2">PB2801</strain>
    </source>
</reference>
<dbReference type="HOGENOM" id="CLU_991195_0_0_1"/>
<protein>
    <recommendedName>
        <fullName evidence="3">F-box associated domain-containing protein</fullName>
    </recommendedName>
</protein>
<dbReference type="Proteomes" id="UP000008068">
    <property type="component" value="Unassembled WGS sequence"/>
</dbReference>
<keyword evidence="2" id="KW-1185">Reference proteome</keyword>
<evidence type="ECO:0000313" key="1">
    <source>
        <dbReference type="EMBL" id="EGT49659.1"/>
    </source>
</evidence>
<dbReference type="InterPro" id="IPR021942">
    <property type="entry name" value="DUF3557"/>
</dbReference>
<dbReference type="AlphaFoldDB" id="G0MD12"/>
<dbReference type="InParanoid" id="G0MD12"/>
<dbReference type="EMBL" id="GL379790">
    <property type="protein sequence ID" value="EGT49659.1"/>
    <property type="molecule type" value="Genomic_DNA"/>
</dbReference>
<dbReference type="PANTHER" id="PTHR31379">
    <property type="entry name" value="F-BOX C PROTEIN-RELATED-RELATED"/>
    <property type="match status" value="1"/>
</dbReference>
<gene>
    <name evidence="1" type="ORF">CAEBREN_15224</name>
</gene>
<evidence type="ECO:0000313" key="2">
    <source>
        <dbReference type="Proteomes" id="UP000008068"/>
    </source>
</evidence>
<accession>G0MD12</accession>
<name>G0MD12_CAEBE</name>
<organism evidence="2">
    <name type="scientific">Caenorhabditis brenneri</name>
    <name type="common">Nematode worm</name>
    <dbReference type="NCBI Taxonomy" id="135651"/>
    <lineage>
        <taxon>Eukaryota</taxon>
        <taxon>Metazoa</taxon>
        <taxon>Ecdysozoa</taxon>
        <taxon>Nematoda</taxon>
        <taxon>Chromadorea</taxon>
        <taxon>Rhabditida</taxon>
        <taxon>Rhabditina</taxon>
        <taxon>Rhabditomorpha</taxon>
        <taxon>Rhabditoidea</taxon>
        <taxon>Rhabditidae</taxon>
        <taxon>Peloderinae</taxon>
        <taxon>Caenorhabditis</taxon>
    </lineage>
</organism>
<proteinExistence type="predicted"/>
<evidence type="ECO:0008006" key="3">
    <source>
        <dbReference type="Google" id="ProtNLM"/>
    </source>
</evidence>
<sequence length="281" mass="33105">MSYSRPLHHDNWGTLVEYMEANRRSTLNHQLSHLLEYTRSIPLKIQLFHLKCHEFTLNDHRYLFRMDPLHPETTFDFKTVAMWIMGPTACSVRYRNGYTVPETMEHMLKQLTGGIREIRTIKFAVFTQPTVMPKWLKMKVRVLYINCEYKDFNEAAGHVVSNDPEKEPLEKFGFQVFEDKDPVFGFPLVRTAKSLHITCYYVGMSTVLSLNSLRNLKIHVNLFSYQMSSFQFMMIIENWIENYRTPGASFAVTKFLSPGLKSLIKNRYPAKEGKMEEWHNK</sequence>